<reference evidence="4 5" key="1">
    <citation type="submission" date="2024-10" db="EMBL/GenBank/DDBJ databases">
        <title>The Natural Products Discovery Center: Release of the First 8490 Sequenced Strains for Exploring Actinobacteria Biosynthetic Diversity.</title>
        <authorList>
            <person name="Kalkreuter E."/>
            <person name="Kautsar S.A."/>
            <person name="Yang D."/>
            <person name="Bader C.D."/>
            <person name="Teijaro C.N."/>
            <person name="Fluegel L."/>
            <person name="Davis C.M."/>
            <person name="Simpson J.R."/>
            <person name="Lauterbach L."/>
            <person name="Steele A.D."/>
            <person name="Gui C."/>
            <person name="Meng S."/>
            <person name="Li G."/>
            <person name="Viehrig K."/>
            <person name="Ye F."/>
            <person name="Su P."/>
            <person name="Kiefer A.F."/>
            <person name="Nichols A."/>
            <person name="Cepeda A.J."/>
            <person name="Yan W."/>
            <person name="Fan B."/>
            <person name="Jiang Y."/>
            <person name="Adhikari A."/>
            <person name="Zheng C.-J."/>
            <person name="Schuster L."/>
            <person name="Cowan T.M."/>
            <person name="Smanski M.J."/>
            <person name="Chevrette M.G."/>
            <person name="De Carvalho L.P.S."/>
            <person name="Shen B."/>
        </authorList>
    </citation>
    <scope>NUCLEOTIDE SEQUENCE [LARGE SCALE GENOMIC DNA]</scope>
    <source>
        <strain evidence="4 5">NPDC077409</strain>
    </source>
</reference>
<sequence length="183" mass="19266">MKVSAKALAVASALLMSGAVHAQSFGVGYDAGYPQGYVGADAMAWTLDLDGADESFDAVGLRLVAGMKLDEYLAVEFHGATGGSDSHYGSDIELDYLVGGYLKGIVPLGSSARLFGLLGYSEVKLTETTAFANYSGRDDDISFGAGAEFDVSDSLAISADATRYLSQAEYDLDAYSVGLRYRF</sequence>
<dbReference type="Pfam" id="PF13505">
    <property type="entry name" value="OMP_b-brl"/>
    <property type="match status" value="1"/>
</dbReference>
<keyword evidence="5" id="KW-1185">Reference proteome</keyword>
<dbReference type="Gene3D" id="2.40.160.20">
    <property type="match status" value="1"/>
</dbReference>
<gene>
    <name evidence="4" type="ORF">ACIGG6_06215</name>
</gene>
<name>A0ABW8BQT2_9GAMM</name>
<dbReference type="Proteomes" id="UP001614338">
    <property type="component" value="Unassembled WGS sequence"/>
</dbReference>
<accession>A0ABW8BQT2</accession>
<organism evidence="4 5">
    <name type="scientific">Vreelandella lionensis</name>
    <dbReference type="NCBI Taxonomy" id="1144478"/>
    <lineage>
        <taxon>Bacteria</taxon>
        <taxon>Pseudomonadati</taxon>
        <taxon>Pseudomonadota</taxon>
        <taxon>Gammaproteobacteria</taxon>
        <taxon>Oceanospirillales</taxon>
        <taxon>Halomonadaceae</taxon>
        <taxon>Vreelandella</taxon>
    </lineage>
</organism>
<feature type="signal peptide" evidence="2">
    <location>
        <begin position="1"/>
        <end position="22"/>
    </location>
</feature>
<evidence type="ECO:0000256" key="1">
    <source>
        <dbReference type="ARBA" id="ARBA00022729"/>
    </source>
</evidence>
<dbReference type="EMBL" id="JBITWC010000007">
    <property type="protein sequence ID" value="MFI8749585.1"/>
    <property type="molecule type" value="Genomic_DNA"/>
</dbReference>
<evidence type="ECO:0000313" key="5">
    <source>
        <dbReference type="Proteomes" id="UP001614338"/>
    </source>
</evidence>
<evidence type="ECO:0000256" key="2">
    <source>
        <dbReference type="SAM" id="SignalP"/>
    </source>
</evidence>
<keyword evidence="1 2" id="KW-0732">Signal</keyword>
<evidence type="ECO:0000313" key="4">
    <source>
        <dbReference type="EMBL" id="MFI8749585.1"/>
    </source>
</evidence>
<evidence type="ECO:0000259" key="3">
    <source>
        <dbReference type="Pfam" id="PF13505"/>
    </source>
</evidence>
<feature type="chain" id="PRO_5047542991" evidence="2">
    <location>
        <begin position="23"/>
        <end position="183"/>
    </location>
</feature>
<dbReference type="RefSeq" id="WP_399843229.1">
    <property type="nucleotide sequence ID" value="NZ_JBITWC010000007.1"/>
</dbReference>
<proteinExistence type="predicted"/>
<dbReference type="SUPFAM" id="SSF56925">
    <property type="entry name" value="OMPA-like"/>
    <property type="match status" value="1"/>
</dbReference>
<dbReference type="InterPro" id="IPR027385">
    <property type="entry name" value="Beta-barrel_OMP"/>
</dbReference>
<comment type="caution">
    <text evidence="4">The sequence shown here is derived from an EMBL/GenBank/DDBJ whole genome shotgun (WGS) entry which is preliminary data.</text>
</comment>
<feature type="domain" description="Outer membrane protein beta-barrel" evidence="3">
    <location>
        <begin position="12"/>
        <end position="183"/>
    </location>
</feature>
<protein>
    <submittedName>
        <fullName evidence="4">Outer membrane beta-barrel protein</fullName>
    </submittedName>
</protein>
<dbReference type="InterPro" id="IPR011250">
    <property type="entry name" value="OMP/PagP_B-barrel"/>
</dbReference>